<proteinExistence type="predicted"/>
<dbReference type="KEGG" id="bha:BH0881"/>
<dbReference type="eggNOG" id="ENOG5030DIE">
    <property type="taxonomic scope" value="Bacteria"/>
</dbReference>
<sequence>MTVSEKKQLDDMERMIERLKVEIKELKQSKKEGFDSLETDHFLTEAYN</sequence>
<name>Q9KEH1_HALH5</name>
<accession>Q9KEH1</accession>
<gene>
    <name evidence="2" type="ordered locus">BH0881</name>
</gene>
<dbReference type="RefSeq" id="WP_010897054.1">
    <property type="nucleotide sequence ID" value="NC_002570.2"/>
</dbReference>
<keyword evidence="3" id="KW-1185">Reference proteome</keyword>
<dbReference type="EMBL" id="BA000004">
    <property type="protein sequence ID" value="BAB04600.1"/>
    <property type="molecule type" value="Genomic_DNA"/>
</dbReference>
<dbReference type="GeneID" id="87599658"/>
<keyword evidence="1" id="KW-0175">Coiled coil</keyword>
<evidence type="ECO:0000313" key="2">
    <source>
        <dbReference type="EMBL" id="BAB04600.1"/>
    </source>
</evidence>
<dbReference type="STRING" id="272558.gene:10726755"/>
<dbReference type="PIR" id="A83760">
    <property type="entry name" value="A83760"/>
</dbReference>
<protein>
    <submittedName>
        <fullName evidence="2">BH0881 protein</fullName>
    </submittedName>
</protein>
<dbReference type="AlphaFoldDB" id="Q9KEH1"/>
<evidence type="ECO:0000313" key="3">
    <source>
        <dbReference type="Proteomes" id="UP000001258"/>
    </source>
</evidence>
<evidence type="ECO:0000256" key="1">
    <source>
        <dbReference type="SAM" id="Coils"/>
    </source>
</evidence>
<dbReference type="Proteomes" id="UP000001258">
    <property type="component" value="Chromosome"/>
</dbReference>
<organism evidence="2 3">
    <name type="scientific">Halalkalibacterium halodurans (strain ATCC BAA-125 / DSM 18197 / FERM 7344 / JCM 9153 / C-125)</name>
    <name type="common">Bacillus halodurans</name>
    <dbReference type="NCBI Taxonomy" id="272558"/>
    <lineage>
        <taxon>Bacteria</taxon>
        <taxon>Bacillati</taxon>
        <taxon>Bacillota</taxon>
        <taxon>Bacilli</taxon>
        <taxon>Bacillales</taxon>
        <taxon>Bacillaceae</taxon>
        <taxon>Halalkalibacterium (ex Joshi et al. 2022)</taxon>
    </lineage>
</organism>
<dbReference type="HOGENOM" id="CLU_215700_0_0_9"/>
<reference evidence="2 3" key="1">
    <citation type="journal article" date="2000" name="Nucleic Acids Res.">
        <title>Complete genome sequence of the alkaliphilic bacterium Bacillus halodurans and genomic sequence comparison with Bacillus subtilis.</title>
        <authorList>
            <person name="Takami H."/>
            <person name="Nakasone K."/>
            <person name="Takaki Y."/>
            <person name="Maeno G."/>
            <person name="Sasaki R."/>
            <person name="Masui N."/>
            <person name="Fuji F."/>
            <person name="Hirama C."/>
            <person name="Nakamura Y."/>
            <person name="Ogasawara N."/>
            <person name="Kuhara S."/>
            <person name="Horikoshi K."/>
        </authorList>
    </citation>
    <scope>NUCLEOTIDE SEQUENCE [LARGE SCALE GENOMIC DNA]</scope>
    <source>
        <strain evidence="3">ATCC BAA-125 / DSM 18197 / FERM 7344 / JCM 9153 / C-125</strain>
    </source>
</reference>
<feature type="coiled-coil region" evidence="1">
    <location>
        <begin position="2"/>
        <end position="32"/>
    </location>
</feature>